<dbReference type="PANTHER" id="PTHR31761:SF1">
    <property type="entry name" value="LARGE RIBOSOMAL SUBUNIT PROTEIN ML64"/>
    <property type="match status" value="1"/>
</dbReference>
<comment type="caution">
    <text evidence="15">The sequence shown here is derived from an EMBL/GenBank/DDBJ whole genome shotgun (WGS) entry which is preliminary data.</text>
</comment>
<keyword evidence="5" id="KW-0175">Coiled coil</keyword>
<evidence type="ECO:0000256" key="10">
    <source>
        <dbReference type="ARBA" id="ARBA00030700"/>
    </source>
</evidence>
<dbReference type="GO" id="GO:0005634">
    <property type="term" value="C:nucleus"/>
    <property type="evidence" value="ECO:0007669"/>
    <property type="project" value="UniProtKB-SubCell"/>
</dbReference>
<comment type="subcellular location">
    <subcellularLocation>
        <location evidence="2">Mitochondrion</location>
    </subcellularLocation>
    <subcellularLocation>
        <location evidence="1">Nucleus</location>
    </subcellularLocation>
</comment>
<gene>
    <name evidence="15" type="ORF">HHI36_008913</name>
</gene>
<dbReference type="EMBL" id="JABFTP020000021">
    <property type="protein sequence ID" value="KAL3269855.1"/>
    <property type="molecule type" value="Genomic_DNA"/>
</dbReference>
<dbReference type="GO" id="GO:0005739">
    <property type="term" value="C:mitochondrion"/>
    <property type="evidence" value="ECO:0007669"/>
    <property type="project" value="UniProtKB-SubCell"/>
</dbReference>
<dbReference type="InterPro" id="IPR018472">
    <property type="entry name" value="Ribosomal_mL64"/>
</dbReference>
<dbReference type="Proteomes" id="UP001516400">
    <property type="component" value="Unassembled WGS sequence"/>
</dbReference>
<comment type="function">
    <text evidence="13">Acts as a negative regulator of G1 to S cell cycle phase progression by inhibiting cyclin-dependent kinases. Inhibitory effects are additive with GADD45 proteins but also occur in the absence of GADD45 proteins. Acts as a repressor of the orphan nuclear receptor NR4A1 by inhibiting AB domain-mediated transcriptional activity. May be involved in the hormone-mediated regulation of NR4A1 transcriptional activity. May play a role in mitochondrial protein synthesis.</text>
</comment>
<evidence type="ECO:0000256" key="12">
    <source>
        <dbReference type="ARBA" id="ARBA00035485"/>
    </source>
</evidence>
<evidence type="ECO:0000313" key="15">
    <source>
        <dbReference type="EMBL" id="KAL3269855.1"/>
    </source>
</evidence>
<dbReference type="Gene3D" id="6.10.280.120">
    <property type="entry name" value="Growth arrest and DNA-damage-inducible proteins-interacting protein 1"/>
    <property type="match status" value="1"/>
</dbReference>
<evidence type="ECO:0000256" key="5">
    <source>
        <dbReference type="ARBA" id="ARBA00023054"/>
    </source>
</evidence>
<evidence type="ECO:0000256" key="2">
    <source>
        <dbReference type="ARBA" id="ARBA00004173"/>
    </source>
</evidence>
<keyword evidence="4" id="KW-0689">Ribosomal protein</keyword>
<sequence length="280" mass="33310">MNISGGESKVFLRMIRKELIIRPPLLGRIFNCYFSSKPILNIEKLEQESAVVDVVDEETKFREEQIERSRNKSRLNPADRNFLFDINPFPEEIHWYHGTLKYKRRLYGRYGKDSGIDPSICWPTDQELQDSVEYEKVAHPFTIPEMIQMAQKERAMKLEETQKRQKDMLIKLSKVEGWKKEMEMRIAKKEAEANAARQKRERLIEEVRKHFGYKVDPKDDKFKELLEKKEKEQKKLAKEARKKEKEAKLMEKLNKKNDNKNTKTVEKKDKASDDVDSDKE</sequence>
<keyword evidence="7" id="KW-0539">Nucleus</keyword>
<protein>
    <recommendedName>
        <fullName evidence="11">Large ribosomal subunit protein mL64</fullName>
    </recommendedName>
    <alternativeName>
        <fullName evidence="10">39S ribosomal protein L59, mitochondrial</fullName>
    </alternativeName>
    <alternativeName>
        <fullName evidence="12">Growth arrest and DNA damage-inducible proteins-interacting protein 1</fullName>
    </alternativeName>
</protein>
<feature type="region of interest" description="Disordered" evidence="14">
    <location>
        <begin position="232"/>
        <end position="280"/>
    </location>
</feature>
<evidence type="ECO:0000313" key="16">
    <source>
        <dbReference type="Proteomes" id="UP001516400"/>
    </source>
</evidence>
<evidence type="ECO:0000256" key="8">
    <source>
        <dbReference type="ARBA" id="ARBA00023274"/>
    </source>
</evidence>
<proteinExistence type="inferred from homology"/>
<dbReference type="GO" id="GO:1990904">
    <property type="term" value="C:ribonucleoprotein complex"/>
    <property type="evidence" value="ECO:0007669"/>
    <property type="project" value="UniProtKB-KW"/>
</dbReference>
<evidence type="ECO:0000256" key="9">
    <source>
        <dbReference type="ARBA" id="ARBA00023306"/>
    </source>
</evidence>
<evidence type="ECO:0000256" key="7">
    <source>
        <dbReference type="ARBA" id="ARBA00023242"/>
    </source>
</evidence>
<dbReference type="AlphaFoldDB" id="A0ABD2MUM9"/>
<name>A0ABD2MUM9_9CUCU</name>
<keyword evidence="8" id="KW-0687">Ribonucleoprotein</keyword>
<evidence type="ECO:0000256" key="1">
    <source>
        <dbReference type="ARBA" id="ARBA00004123"/>
    </source>
</evidence>
<dbReference type="InterPro" id="IPR043035">
    <property type="entry name" value="Ribosomal_mL64_sf"/>
</dbReference>
<evidence type="ECO:0000256" key="14">
    <source>
        <dbReference type="SAM" id="MobiDB-lite"/>
    </source>
</evidence>
<reference evidence="15 16" key="1">
    <citation type="journal article" date="2021" name="BMC Biol.">
        <title>Horizontally acquired antibacterial genes associated with adaptive radiation of ladybird beetles.</title>
        <authorList>
            <person name="Li H.S."/>
            <person name="Tang X.F."/>
            <person name="Huang Y.H."/>
            <person name="Xu Z.Y."/>
            <person name="Chen M.L."/>
            <person name="Du X.Y."/>
            <person name="Qiu B.Y."/>
            <person name="Chen P.T."/>
            <person name="Zhang W."/>
            <person name="Slipinski A."/>
            <person name="Escalona H.E."/>
            <person name="Waterhouse R.M."/>
            <person name="Zwick A."/>
            <person name="Pang H."/>
        </authorList>
    </citation>
    <scope>NUCLEOTIDE SEQUENCE [LARGE SCALE GENOMIC DNA]</scope>
    <source>
        <strain evidence="15">SYSU2018</strain>
    </source>
</reference>
<evidence type="ECO:0000256" key="13">
    <source>
        <dbReference type="ARBA" id="ARBA00060144"/>
    </source>
</evidence>
<dbReference type="GO" id="GO:0005840">
    <property type="term" value="C:ribosome"/>
    <property type="evidence" value="ECO:0007669"/>
    <property type="project" value="UniProtKB-KW"/>
</dbReference>
<keyword evidence="9" id="KW-0131">Cell cycle</keyword>
<evidence type="ECO:0000256" key="3">
    <source>
        <dbReference type="ARBA" id="ARBA00005421"/>
    </source>
</evidence>
<evidence type="ECO:0000256" key="6">
    <source>
        <dbReference type="ARBA" id="ARBA00023128"/>
    </source>
</evidence>
<organism evidence="15 16">
    <name type="scientific">Cryptolaemus montrouzieri</name>
    <dbReference type="NCBI Taxonomy" id="559131"/>
    <lineage>
        <taxon>Eukaryota</taxon>
        <taxon>Metazoa</taxon>
        <taxon>Ecdysozoa</taxon>
        <taxon>Arthropoda</taxon>
        <taxon>Hexapoda</taxon>
        <taxon>Insecta</taxon>
        <taxon>Pterygota</taxon>
        <taxon>Neoptera</taxon>
        <taxon>Endopterygota</taxon>
        <taxon>Coleoptera</taxon>
        <taxon>Polyphaga</taxon>
        <taxon>Cucujiformia</taxon>
        <taxon>Coccinelloidea</taxon>
        <taxon>Coccinellidae</taxon>
        <taxon>Scymninae</taxon>
        <taxon>Scymnini</taxon>
        <taxon>Cryptolaemus</taxon>
    </lineage>
</organism>
<dbReference type="PANTHER" id="PTHR31761">
    <property type="entry name" value="GROWTH ARREST AND DNA DAMAGE-INDUCIBLE PROTEINS-INTERACTING PROTEIN 1 GADD45GIP1"/>
    <property type="match status" value="1"/>
</dbReference>
<keyword evidence="16" id="KW-1185">Reference proteome</keyword>
<evidence type="ECO:0000256" key="11">
    <source>
        <dbReference type="ARBA" id="ARBA00035184"/>
    </source>
</evidence>
<keyword evidence="6" id="KW-0496">Mitochondrion</keyword>
<accession>A0ABD2MUM9</accession>
<dbReference type="Pfam" id="PF10147">
    <property type="entry name" value="CR6_interact"/>
    <property type="match status" value="1"/>
</dbReference>
<comment type="similarity">
    <text evidence="3">Belongs to the mitochondrion-specific ribosomal protein mL64 family.</text>
</comment>
<evidence type="ECO:0000256" key="4">
    <source>
        <dbReference type="ARBA" id="ARBA00022980"/>
    </source>
</evidence>